<dbReference type="Pfam" id="PF00583">
    <property type="entry name" value="Acetyltransf_1"/>
    <property type="match status" value="1"/>
</dbReference>
<evidence type="ECO:0000313" key="4">
    <source>
        <dbReference type="EMBL" id="KAI7838932.1"/>
    </source>
</evidence>
<evidence type="ECO:0000256" key="1">
    <source>
        <dbReference type="ARBA" id="ARBA00022679"/>
    </source>
</evidence>
<dbReference type="PANTHER" id="PTHR42919">
    <property type="entry name" value="N-ALPHA-ACETYLTRANSFERASE"/>
    <property type="match status" value="1"/>
</dbReference>
<evidence type="ECO:0000256" key="2">
    <source>
        <dbReference type="ARBA" id="ARBA00023315"/>
    </source>
</evidence>
<feature type="domain" description="N-acetyltransferase" evidence="3">
    <location>
        <begin position="15"/>
        <end position="165"/>
    </location>
</feature>
<dbReference type="SUPFAM" id="SSF55729">
    <property type="entry name" value="Acyl-CoA N-acyltransferases (Nat)"/>
    <property type="match status" value="1"/>
</dbReference>
<dbReference type="GO" id="GO:0031415">
    <property type="term" value="C:NatA complex"/>
    <property type="evidence" value="ECO:0007669"/>
    <property type="project" value="TreeGrafter"/>
</dbReference>
<dbReference type="EMBL" id="JADXDR010000112">
    <property type="protein sequence ID" value="KAI7838932.1"/>
    <property type="molecule type" value="Genomic_DNA"/>
</dbReference>
<organism evidence="4 5">
    <name type="scientific">Chlorella ohadii</name>
    <dbReference type="NCBI Taxonomy" id="2649997"/>
    <lineage>
        <taxon>Eukaryota</taxon>
        <taxon>Viridiplantae</taxon>
        <taxon>Chlorophyta</taxon>
        <taxon>core chlorophytes</taxon>
        <taxon>Trebouxiophyceae</taxon>
        <taxon>Chlorellales</taxon>
        <taxon>Chlorellaceae</taxon>
        <taxon>Chlorella clade</taxon>
        <taxon>Chlorella</taxon>
    </lineage>
</organism>
<dbReference type="InterPro" id="IPR000182">
    <property type="entry name" value="GNAT_dom"/>
</dbReference>
<comment type="caution">
    <text evidence="4">The sequence shown here is derived from an EMBL/GenBank/DDBJ whole genome shotgun (WGS) entry which is preliminary data.</text>
</comment>
<evidence type="ECO:0000313" key="5">
    <source>
        <dbReference type="Proteomes" id="UP001205105"/>
    </source>
</evidence>
<dbReference type="Gene3D" id="3.40.630.30">
    <property type="match status" value="1"/>
</dbReference>
<dbReference type="PANTHER" id="PTHR42919:SF8">
    <property type="entry name" value="N-ALPHA-ACETYLTRANSFERASE 50"/>
    <property type="match status" value="1"/>
</dbReference>
<accession>A0AAD5DJR2</accession>
<dbReference type="InterPro" id="IPR016181">
    <property type="entry name" value="Acyl_CoA_acyltransferase"/>
</dbReference>
<proteinExistence type="predicted"/>
<gene>
    <name evidence="4" type="ORF">COHA_007293</name>
</gene>
<keyword evidence="2" id="KW-0012">Acyltransferase</keyword>
<keyword evidence="5" id="KW-1185">Reference proteome</keyword>
<name>A0AAD5DJR2_9CHLO</name>
<protein>
    <recommendedName>
        <fullName evidence="3">N-acetyltransferase domain-containing protein</fullName>
    </recommendedName>
</protein>
<dbReference type="Proteomes" id="UP001205105">
    <property type="component" value="Unassembled WGS sequence"/>
</dbReference>
<dbReference type="InterPro" id="IPR051556">
    <property type="entry name" value="N-term/lysine_N-AcTrnsfr"/>
</dbReference>
<sequence length="174" mass="18970">MAENGGDAGRGQLSLSFGPVTEKNIEQLRVLNRAIFPINYPERMYKDILAYPDVTHLAYHNDVLVGAIACRLEKTPQGPQLYILTLGVLAPYRGMGAGTALLERCLQSVAANLPEISEAVLHVQVNNEAAIKFYSRFGFEVAETIAGYYKRLDPPDAVLLRRRLQPAAGDGAAA</sequence>
<dbReference type="GO" id="GO:0007064">
    <property type="term" value="P:mitotic sister chromatid cohesion"/>
    <property type="evidence" value="ECO:0007669"/>
    <property type="project" value="TreeGrafter"/>
</dbReference>
<keyword evidence="1" id="KW-0808">Transferase</keyword>
<reference evidence="4" key="1">
    <citation type="submission" date="2020-11" db="EMBL/GenBank/DDBJ databases">
        <title>Chlorella ohadii genome sequencing and assembly.</title>
        <authorList>
            <person name="Murik O."/>
            <person name="Treves H."/>
            <person name="Kedem I."/>
            <person name="Shotland Y."/>
            <person name="Kaplan A."/>
        </authorList>
    </citation>
    <scope>NUCLEOTIDE SEQUENCE</scope>
    <source>
        <strain evidence="4">1</strain>
    </source>
</reference>
<evidence type="ECO:0000259" key="3">
    <source>
        <dbReference type="PROSITE" id="PS51186"/>
    </source>
</evidence>
<dbReference type="PROSITE" id="PS51186">
    <property type="entry name" value="GNAT"/>
    <property type="match status" value="1"/>
</dbReference>
<dbReference type="FunFam" id="3.40.630.30:FF:000006">
    <property type="entry name" value="Putative n-alpha-acetyltransferase 50"/>
    <property type="match status" value="1"/>
</dbReference>
<dbReference type="CDD" id="cd04301">
    <property type="entry name" value="NAT_SF"/>
    <property type="match status" value="1"/>
</dbReference>
<dbReference type="AlphaFoldDB" id="A0AAD5DJR2"/>
<dbReference type="GO" id="GO:0008080">
    <property type="term" value="F:N-acetyltransferase activity"/>
    <property type="evidence" value="ECO:0007669"/>
    <property type="project" value="TreeGrafter"/>
</dbReference>